<protein>
    <recommendedName>
        <fullName evidence="1">Ribosomal RNA methyltransferase FtsJ domain-containing protein</fullName>
    </recommendedName>
</protein>
<dbReference type="InterPro" id="IPR002877">
    <property type="entry name" value="RNA_MeTrfase_FtsJ_dom"/>
</dbReference>
<dbReference type="Gene3D" id="3.40.50.150">
    <property type="entry name" value="Vaccinia Virus protein VP39"/>
    <property type="match status" value="1"/>
</dbReference>
<dbReference type="SUPFAM" id="SSF53335">
    <property type="entry name" value="S-adenosyl-L-methionine-dependent methyltransferases"/>
    <property type="match status" value="1"/>
</dbReference>
<keyword evidence="3" id="KW-1185">Reference proteome</keyword>
<sequence>MTDKLATRLTRSNWESIEKLSRVALPRKADLGAAYVSRGGFKMQQLHEADPGFFEDVKVVLDPCCGYGGFAEYYSSAMASKAPKAYVMSSLYEKGHRIPVGELRQVQRSNVDVILATSVEHSDKGNIKDPRCSARLKTICDKLGGIDLLIVDAGEYSHDGMKNKNFWYKKGKDNLSFLDAVVNLIESIKKGGKTCTSTLLSEWSDTVSAEKISKEREKLDDAIAKTMPSSELEALRDQASVGLIRYLLGYEKPVTTTAPRWDWLKWSGVDTNKTHAGVSDVIRVRTSQTKNSFRHRRECRINY</sequence>
<dbReference type="Pfam" id="PF01728">
    <property type="entry name" value="FtsJ"/>
    <property type="match status" value="1"/>
</dbReference>
<evidence type="ECO:0000259" key="1">
    <source>
        <dbReference type="Pfam" id="PF01728"/>
    </source>
</evidence>
<dbReference type="GO" id="GO:0008168">
    <property type="term" value="F:methyltransferase activity"/>
    <property type="evidence" value="ECO:0007669"/>
    <property type="project" value="InterPro"/>
</dbReference>
<evidence type="ECO:0000313" key="2">
    <source>
        <dbReference type="EMBL" id="KZC13204.1"/>
    </source>
</evidence>
<reference evidence="2 3" key="1">
    <citation type="submission" date="2015-07" db="EMBL/GenBank/DDBJ databases">
        <title>The genome of Dufourea novaeangliae.</title>
        <authorList>
            <person name="Pan H."/>
            <person name="Kapheim K."/>
        </authorList>
    </citation>
    <scope>NUCLEOTIDE SEQUENCE [LARGE SCALE GENOMIC DNA]</scope>
    <source>
        <strain evidence="2">0120121106</strain>
        <tissue evidence="2">Whole body</tissue>
    </source>
</reference>
<dbReference type="InterPro" id="IPR029063">
    <property type="entry name" value="SAM-dependent_MTases_sf"/>
</dbReference>
<dbReference type="EMBL" id="KQ434995">
    <property type="protein sequence ID" value="KZC13204.1"/>
    <property type="molecule type" value="Genomic_DNA"/>
</dbReference>
<feature type="domain" description="Ribosomal RNA methyltransferase FtsJ" evidence="1">
    <location>
        <begin position="35"/>
        <end position="196"/>
    </location>
</feature>
<dbReference type="AlphaFoldDB" id="A0A154PP26"/>
<dbReference type="Proteomes" id="UP000076502">
    <property type="component" value="Unassembled WGS sequence"/>
</dbReference>
<name>A0A154PP26_DUFNO</name>
<evidence type="ECO:0000313" key="3">
    <source>
        <dbReference type="Proteomes" id="UP000076502"/>
    </source>
</evidence>
<organism evidence="2 3">
    <name type="scientific">Dufourea novaeangliae</name>
    <name type="common">Sweat bee</name>
    <dbReference type="NCBI Taxonomy" id="178035"/>
    <lineage>
        <taxon>Eukaryota</taxon>
        <taxon>Metazoa</taxon>
        <taxon>Ecdysozoa</taxon>
        <taxon>Arthropoda</taxon>
        <taxon>Hexapoda</taxon>
        <taxon>Insecta</taxon>
        <taxon>Pterygota</taxon>
        <taxon>Neoptera</taxon>
        <taxon>Endopterygota</taxon>
        <taxon>Hymenoptera</taxon>
        <taxon>Apocrita</taxon>
        <taxon>Aculeata</taxon>
        <taxon>Apoidea</taxon>
        <taxon>Anthophila</taxon>
        <taxon>Halictidae</taxon>
        <taxon>Rophitinae</taxon>
        <taxon>Dufourea</taxon>
    </lineage>
</organism>
<accession>A0A154PP26</accession>
<gene>
    <name evidence="2" type="ORF">WN55_05881</name>
</gene>
<dbReference type="GO" id="GO:0032259">
    <property type="term" value="P:methylation"/>
    <property type="evidence" value="ECO:0007669"/>
    <property type="project" value="InterPro"/>
</dbReference>
<proteinExistence type="predicted"/>